<keyword evidence="1" id="KW-0472">Membrane</keyword>
<dbReference type="RefSeq" id="WP_194135163.1">
    <property type="nucleotide sequence ID" value="NZ_JADFFK010000009.1"/>
</dbReference>
<evidence type="ECO:0000313" key="3">
    <source>
        <dbReference type="Proteomes" id="UP000607796"/>
    </source>
</evidence>
<comment type="caution">
    <text evidence="2">The sequence shown here is derived from an EMBL/GenBank/DDBJ whole genome shotgun (WGS) entry which is preliminary data.</text>
</comment>
<keyword evidence="1" id="KW-0812">Transmembrane</keyword>
<proteinExistence type="predicted"/>
<evidence type="ECO:0000313" key="2">
    <source>
        <dbReference type="EMBL" id="MBE9637862.1"/>
    </source>
</evidence>
<organism evidence="2 3">
    <name type="scientific">Salipiger mangrovisoli</name>
    <dbReference type="NCBI Taxonomy" id="2865933"/>
    <lineage>
        <taxon>Bacteria</taxon>
        <taxon>Pseudomonadati</taxon>
        <taxon>Pseudomonadota</taxon>
        <taxon>Alphaproteobacteria</taxon>
        <taxon>Rhodobacterales</taxon>
        <taxon>Roseobacteraceae</taxon>
        <taxon>Salipiger</taxon>
    </lineage>
</organism>
<protein>
    <submittedName>
        <fullName evidence="2">Glucose dehydrogenase</fullName>
    </submittedName>
</protein>
<feature type="transmembrane region" description="Helical" evidence="1">
    <location>
        <begin position="68"/>
        <end position="85"/>
    </location>
</feature>
<feature type="transmembrane region" description="Helical" evidence="1">
    <location>
        <begin position="45"/>
        <end position="61"/>
    </location>
</feature>
<accession>A0ABR9X2W0</accession>
<feature type="transmembrane region" description="Helical" evidence="1">
    <location>
        <begin position="20"/>
        <end position="39"/>
    </location>
</feature>
<reference evidence="2 3" key="1">
    <citation type="journal article" date="2021" name="Int. J. Syst. Evol. Microbiol.">
        <title>Salipiger mangrovisoli sp. nov., isolated from mangrove soil and the proposal for the reclassification of Paraphaeobacter pallidus as Salipiger pallidus comb. nov.</title>
        <authorList>
            <person name="Du J."/>
            <person name="Liu Y."/>
            <person name="Pei T."/>
            <person name="Deng M.R."/>
            <person name="Zhu H."/>
        </authorList>
    </citation>
    <scope>NUCLEOTIDE SEQUENCE [LARGE SCALE GENOMIC DNA]</scope>
    <source>
        <strain evidence="2 3">6D45A</strain>
    </source>
</reference>
<gene>
    <name evidence="2" type="ORF">IQ782_13490</name>
</gene>
<name>A0ABR9X2W0_9RHOB</name>
<dbReference type="EMBL" id="JADFFK010000009">
    <property type="protein sequence ID" value="MBE9637862.1"/>
    <property type="molecule type" value="Genomic_DNA"/>
</dbReference>
<feature type="transmembrane region" description="Helical" evidence="1">
    <location>
        <begin position="97"/>
        <end position="116"/>
    </location>
</feature>
<keyword evidence="1" id="KW-1133">Transmembrane helix</keyword>
<dbReference type="Proteomes" id="UP000607796">
    <property type="component" value="Unassembled WGS sequence"/>
</dbReference>
<sequence>MTRTSSSSAARPVGWSVKLLGWVCVLFGLLLFLGGIWLITLGGSWYYGLAGLGLLVSGVLLNHGSMKALWLYLLVWSATLAWAWWESGSDWWAQVPRMLSPTVILVLMLACVPALARAERARG</sequence>
<evidence type="ECO:0000256" key="1">
    <source>
        <dbReference type="SAM" id="Phobius"/>
    </source>
</evidence>
<keyword evidence="3" id="KW-1185">Reference proteome</keyword>